<dbReference type="PANTHER" id="PTHR21324">
    <property type="entry name" value="FASTING-INDUCIBLE INTEGRAL MEMBRANE PROTEIN TM6P1-RELATED"/>
    <property type="match status" value="1"/>
</dbReference>
<evidence type="ECO:0000256" key="3">
    <source>
        <dbReference type="ARBA" id="ARBA00022989"/>
    </source>
</evidence>
<feature type="transmembrane region" description="Helical" evidence="6">
    <location>
        <begin position="97"/>
        <end position="115"/>
    </location>
</feature>
<dbReference type="Proteomes" id="UP000279236">
    <property type="component" value="Unassembled WGS sequence"/>
</dbReference>
<gene>
    <name evidence="8" type="ORF">EHS24_006628</name>
</gene>
<feature type="transmembrane region" description="Helical" evidence="6">
    <location>
        <begin position="48"/>
        <end position="70"/>
    </location>
</feature>
<dbReference type="AlphaFoldDB" id="A0A427Y1V7"/>
<dbReference type="OrthoDB" id="10032492at2759"/>
<name>A0A427Y1V7_9TREE</name>
<evidence type="ECO:0000256" key="2">
    <source>
        <dbReference type="ARBA" id="ARBA00022692"/>
    </source>
</evidence>
<organism evidence="8 9">
    <name type="scientific">Apiotrichum porosum</name>
    <dbReference type="NCBI Taxonomy" id="105984"/>
    <lineage>
        <taxon>Eukaryota</taxon>
        <taxon>Fungi</taxon>
        <taxon>Dikarya</taxon>
        <taxon>Basidiomycota</taxon>
        <taxon>Agaricomycotina</taxon>
        <taxon>Tremellomycetes</taxon>
        <taxon>Trichosporonales</taxon>
        <taxon>Trichosporonaceae</taxon>
        <taxon>Apiotrichum</taxon>
    </lineage>
</organism>
<evidence type="ECO:0000256" key="1">
    <source>
        <dbReference type="ARBA" id="ARBA00004127"/>
    </source>
</evidence>
<dbReference type="GO" id="GO:0005886">
    <property type="term" value="C:plasma membrane"/>
    <property type="evidence" value="ECO:0007669"/>
    <property type="project" value="TreeGrafter"/>
</dbReference>
<evidence type="ECO:0000256" key="6">
    <source>
        <dbReference type="SAM" id="Phobius"/>
    </source>
</evidence>
<accession>A0A427Y1V7</accession>
<evidence type="ECO:0000259" key="7">
    <source>
        <dbReference type="Pfam" id="PF10277"/>
    </source>
</evidence>
<feature type="transmembrane region" description="Helical" evidence="6">
    <location>
        <begin position="209"/>
        <end position="229"/>
    </location>
</feature>
<proteinExistence type="predicted"/>
<evidence type="ECO:0000313" key="8">
    <source>
        <dbReference type="EMBL" id="RSH85040.1"/>
    </source>
</evidence>
<keyword evidence="2 6" id="KW-0812">Transmembrane</keyword>
<feature type="transmembrane region" description="Helical" evidence="6">
    <location>
        <begin position="256"/>
        <end position="277"/>
    </location>
</feature>
<dbReference type="RefSeq" id="XP_028478488.1">
    <property type="nucleotide sequence ID" value="XM_028622036.1"/>
</dbReference>
<evidence type="ECO:0000313" key="9">
    <source>
        <dbReference type="Proteomes" id="UP000279236"/>
    </source>
</evidence>
<reference evidence="8 9" key="1">
    <citation type="submission" date="2018-11" db="EMBL/GenBank/DDBJ databases">
        <title>Genome sequence of Apiotrichum porosum DSM 27194.</title>
        <authorList>
            <person name="Aliyu H."/>
            <person name="Gorte O."/>
            <person name="Ochsenreither K."/>
        </authorList>
    </citation>
    <scope>NUCLEOTIDE SEQUENCE [LARGE SCALE GENOMIC DNA]</scope>
    <source>
        <strain evidence="8 9">DSM 27194</strain>
    </source>
</reference>
<dbReference type="InterPro" id="IPR050911">
    <property type="entry name" value="DRAM/TMEM150_Autophagy_Mod"/>
</dbReference>
<feature type="transmembrane region" description="Helical" evidence="6">
    <location>
        <begin position="135"/>
        <end position="157"/>
    </location>
</feature>
<protein>
    <recommendedName>
        <fullName evidence="7">CWH43-like N-terminal domain-containing protein</fullName>
    </recommendedName>
</protein>
<feature type="domain" description="CWH43-like N-terminal" evidence="7">
    <location>
        <begin position="47"/>
        <end position="275"/>
    </location>
</feature>
<comment type="caution">
    <text evidence="8">The sequence shown here is derived from an EMBL/GenBank/DDBJ whole genome shotgun (WGS) entry which is preliminary data.</text>
</comment>
<dbReference type="GeneID" id="39591171"/>
<comment type="subcellular location">
    <subcellularLocation>
        <location evidence="1">Endomembrane system</location>
        <topology evidence="1">Multi-pass membrane protein</topology>
    </subcellularLocation>
</comment>
<evidence type="ECO:0000256" key="5">
    <source>
        <dbReference type="SAM" id="MobiDB-lite"/>
    </source>
</evidence>
<feature type="transmembrane region" description="Helical" evidence="6">
    <location>
        <begin position="169"/>
        <end position="189"/>
    </location>
</feature>
<keyword evidence="9" id="KW-1185">Reference proteome</keyword>
<dbReference type="EMBL" id="RSCE01000003">
    <property type="protein sequence ID" value="RSH85040.1"/>
    <property type="molecule type" value="Genomic_DNA"/>
</dbReference>
<dbReference type="STRING" id="105984.A0A427Y1V7"/>
<sequence>MATSNGNAVVGSAAHTPNTEVDSARTPKRPMYLNTRTFTSHIFYGPYIWLPIICAFAWLSALLALLGIWVHDGKPRYKSTEAAVVFISDIAAGHKRVFIPLTCITAAFYVASLLAERWLRYIDRLPTDIRKREEILSWLGIVCATIGGTALILLAVFDTFHHSRVHWSMTCLFVIGVAFSAIFQSGQVWSLHKDHPNRPSLLRSSIAKLVIVVLAIAGAIAFAVLYGICRGKDLARRKHTAAQCERITSGAAAMEWTIAFILFFYFLTLVADLWGAAKSSPRYIRSLERWEQKNGIAPSAGRVMKETV</sequence>
<evidence type="ECO:0000256" key="4">
    <source>
        <dbReference type="ARBA" id="ARBA00023136"/>
    </source>
</evidence>
<feature type="region of interest" description="Disordered" evidence="5">
    <location>
        <begin position="1"/>
        <end position="25"/>
    </location>
</feature>
<keyword evidence="3 6" id="KW-1133">Transmembrane helix</keyword>
<dbReference type="Pfam" id="PF10277">
    <property type="entry name" value="Frag1"/>
    <property type="match status" value="1"/>
</dbReference>
<keyword evidence="4 6" id="KW-0472">Membrane</keyword>
<dbReference type="InterPro" id="IPR019402">
    <property type="entry name" value="CWH43_N"/>
</dbReference>
<dbReference type="PANTHER" id="PTHR21324:SF2">
    <property type="entry name" value="EG:22E5.9 PROTEIN"/>
    <property type="match status" value="1"/>
</dbReference>
<dbReference type="GO" id="GO:0012505">
    <property type="term" value="C:endomembrane system"/>
    <property type="evidence" value="ECO:0007669"/>
    <property type="project" value="UniProtKB-SubCell"/>
</dbReference>